<dbReference type="GO" id="GO:0016973">
    <property type="term" value="P:poly(A)+ mRNA export from nucleus"/>
    <property type="evidence" value="ECO:0007669"/>
    <property type="project" value="TreeGrafter"/>
</dbReference>
<protein>
    <recommendedName>
        <fullName evidence="4">Nuclear pore protein</fullName>
    </recommendedName>
</protein>
<name>A0A177EB45_9MICR</name>
<accession>A0A177EB45</accession>
<keyword evidence="4" id="KW-0509">mRNA transport</keyword>
<proteinExistence type="inferred from homology"/>
<keyword evidence="4" id="KW-0811">Translocation</keyword>
<keyword evidence="4" id="KW-0653">Protein transport</keyword>
<keyword evidence="4" id="KW-0906">Nuclear pore complex</keyword>
<comment type="similarity">
    <text evidence="2 4">Belongs to the nucleoporin interacting component (NIC) family.</text>
</comment>
<dbReference type="RefSeq" id="XP_067543691.1">
    <property type="nucleotide sequence ID" value="XM_067688503.1"/>
</dbReference>
<dbReference type="OrthoDB" id="203824at2759"/>
<dbReference type="Pfam" id="PF04097">
    <property type="entry name" value="Nic96"/>
    <property type="match status" value="1"/>
</dbReference>
<evidence type="ECO:0000256" key="3">
    <source>
        <dbReference type="ARBA" id="ARBA00023242"/>
    </source>
</evidence>
<dbReference type="EMBL" id="LTDL01000042">
    <property type="protein sequence ID" value="OAG28946.1"/>
    <property type="molecule type" value="Genomic_DNA"/>
</dbReference>
<dbReference type="VEuPathDB" id="MicrosporidiaDB:NEDG_01085"/>
<dbReference type="GO" id="GO:0017056">
    <property type="term" value="F:structural constituent of nuclear pore"/>
    <property type="evidence" value="ECO:0007669"/>
    <property type="project" value="InterPro"/>
</dbReference>
<dbReference type="GO" id="GO:0006606">
    <property type="term" value="P:protein import into nucleus"/>
    <property type="evidence" value="ECO:0007669"/>
    <property type="project" value="TreeGrafter"/>
</dbReference>
<keyword evidence="4" id="KW-0813">Transport</keyword>
<evidence type="ECO:0000313" key="5">
    <source>
        <dbReference type="EMBL" id="OAG28946.1"/>
    </source>
</evidence>
<gene>
    <name evidence="5" type="ORF">NEDG_01085</name>
</gene>
<dbReference type="Proteomes" id="UP000185944">
    <property type="component" value="Unassembled WGS sequence"/>
</dbReference>
<comment type="subcellular location">
    <subcellularLocation>
        <location evidence="1">Nucleus envelope</location>
    </subcellularLocation>
    <subcellularLocation>
        <location evidence="4">Nucleus</location>
        <location evidence="4">Nuclear pore complex</location>
    </subcellularLocation>
</comment>
<dbReference type="InterPro" id="IPR007231">
    <property type="entry name" value="Nucleoporin_int_Nup93/Nic96"/>
</dbReference>
<dbReference type="GO" id="GO:0005643">
    <property type="term" value="C:nuclear pore"/>
    <property type="evidence" value="ECO:0007669"/>
    <property type="project" value="UniProtKB-SubCell"/>
</dbReference>
<dbReference type="GeneID" id="93647435"/>
<evidence type="ECO:0000256" key="2">
    <source>
        <dbReference type="ARBA" id="ARBA00010186"/>
    </source>
</evidence>
<keyword evidence="4" id="KW-0472">Membrane</keyword>
<evidence type="ECO:0000313" key="6">
    <source>
        <dbReference type="Proteomes" id="UP000185944"/>
    </source>
</evidence>
<dbReference type="AlphaFoldDB" id="A0A177EB45"/>
<dbReference type="STRING" id="1805483.A0A177EB45"/>
<sequence length="644" mass="73249">MELLRILTEDEFPVKTYSMAGIEIELSLKNTAQEIHNYHPELDKKIKETGRIVRKVEETGTFTVDGLLDGIFQKKMIEYGEQLARASIEEFDRKLKEKFVKKEKFILSAPKPKEFKIRKEDFAEMIVNGCVDLTRGKTVSENNFSSAMLYESYEFALSSKTPIDFLTEMHLKHVIRDRSPESVNKHVQERYHRGMFKIDVYNSRFVFIELYYYIRSGMYREAEEFVEQNEGFFKEVSRNFSVSLFKWLGSLGFSAKQPRHETCWEEAPGPNDDPFKIFFFNIFTADPNPVKEVILTIEDFLWYQLIINKTIEASFPQKKKMPSEEIFSMLSGVITSSRLLQAALVLQQWRSAIDILHDDSFKTGEVLFLAYAVAKKIKEENLQEFPVKRGTAATKTTECINLFVRMVQGVSSLFLRPAERLNVIQIVAPFVMNDWTEDLAAEVFISSENFTVLGCIDEKGRKTASTLREYIEVSSSAVIQRISEYYVHSGELDKALKVSYLGSTKKTLGILTQILVEKIKKKDFGTQGLESLVKHLNNAMLDILWTIILVGGATGNICALIRRTGLIPTAEAASVLKKAQDIAMLSPEIRAVIPSALVIVAKRLGECVSDEHKELGKSLLLLAGVLEVDKTIIQEIVSEISPLL</sequence>
<organism evidence="5 6">
    <name type="scientific">Nematocida displodere</name>
    <dbReference type="NCBI Taxonomy" id="1805483"/>
    <lineage>
        <taxon>Eukaryota</taxon>
        <taxon>Fungi</taxon>
        <taxon>Fungi incertae sedis</taxon>
        <taxon>Microsporidia</taxon>
        <taxon>Nematocida</taxon>
    </lineage>
</organism>
<dbReference type="PANTHER" id="PTHR11225:SF4">
    <property type="entry name" value="NUCLEAR PORE COMPLEX PROTEIN NUP93"/>
    <property type="match status" value="1"/>
</dbReference>
<keyword evidence="6" id="KW-1185">Reference proteome</keyword>
<dbReference type="PANTHER" id="PTHR11225">
    <property type="entry name" value="NUCLEAR PORE COMPLEX PROTEIN NUP93 NUCLEOPORIN NUP93 DEAD EYE PROTEIN"/>
    <property type="match status" value="1"/>
</dbReference>
<keyword evidence="3 4" id="KW-0539">Nucleus</keyword>
<comment type="caution">
    <text evidence="5">The sequence shown here is derived from an EMBL/GenBank/DDBJ whole genome shotgun (WGS) entry which is preliminary data.</text>
</comment>
<reference evidence="5 6" key="1">
    <citation type="submission" date="2016-02" db="EMBL/GenBank/DDBJ databases">
        <title>Discovery of a natural microsporidian pathogen with a broad tissue tropism in Caenorhabditis elegans.</title>
        <authorList>
            <person name="Luallen R.J."/>
            <person name="Reinke A.W."/>
            <person name="Tong L."/>
            <person name="Botts M.R."/>
            <person name="Felix M.-A."/>
            <person name="Troemel E.R."/>
        </authorList>
    </citation>
    <scope>NUCLEOTIDE SEQUENCE [LARGE SCALE GENOMIC DNA]</scope>
    <source>
        <strain evidence="5 6">JUm2807</strain>
    </source>
</reference>
<evidence type="ECO:0000256" key="1">
    <source>
        <dbReference type="ARBA" id="ARBA00004259"/>
    </source>
</evidence>
<evidence type="ECO:0000256" key="4">
    <source>
        <dbReference type="RuleBase" id="RU364035"/>
    </source>
</evidence>